<dbReference type="EMBL" id="DXEV01000082">
    <property type="protein sequence ID" value="HIX56633.1"/>
    <property type="molecule type" value="Genomic_DNA"/>
</dbReference>
<evidence type="ECO:0000256" key="1">
    <source>
        <dbReference type="ARBA" id="ARBA00009990"/>
    </source>
</evidence>
<comment type="subunit">
    <text evidence="5">Homotetramer, a dimer of dimers. One homotetramer interacts with 1 SecA dimer.</text>
</comment>
<dbReference type="HAMAP" id="MF_00821">
    <property type="entry name" value="SecB"/>
    <property type="match status" value="1"/>
</dbReference>
<keyword evidence="4 5" id="KW-0811">Translocation</keyword>
<proteinExistence type="inferred from homology"/>
<feature type="compositionally biased region" description="Low complexity" evidence="6">
    <location>
        <begin position="153"/>
        <end position="163"/>
    </location>
</feature>
<dbReference type="PANTHER" id="PTHR36918">
    <property type="match status" value="1"/>
</dbReference>
<dbReference type="PANTHER" id="PTHR36918:SF1">
    <property type="entry name" value="PROTEIN-EXPORT PROTEIN SECB"/>
    <property type="match status" value="1"/>
</dbReference>
<reference evidence="7" key="1">
    <citation type="journal article" date="2021" name="PeerJ">
        <title>Extensive microbial diversity within the chicken gut microbiome revealed by metagenomics and culture.</title>
        <authorList>
            <person name="Gilroy R."/>
            <person name="Ravi A."/>
            <person name="Getino M."/>
            <person name="Pursley I."/>
            <person name="Horton D.L."/>
            <person name="Alikhan N.F."/>
            <person name="Baker D."/>
            <person name="Gharbi K."/>
            <person name="Hall N."/>
            <person name="Watson M."/>
            <person name="Adriaenssens E.M."/>
            <person name="Foster-Nyarko E."/>
            <person name="Jarju S."/>
            <person name="Secka A."/>
            <person name="Antonio M."/>
            <person name="Oren A."/>
            <person name="Chaudhuri R.R."/>
            <person name="La Ragione R."/>
            <person name="Hildebrand F."/>
            <person name="Pallen M.J."/>
        </authorList>
    </citation>
    <scope>NUCLEOTIDE SEQUENCE</scope>
    <source>
        <strain evidence="7">USASDec5-558</strain>
    </source>
</reference>
<protein>
    <recommendedName>
        <fullName evidence="5">Protein-export protein SecB</fullName>
    </recommendedName>
</protein>
<dbReference type="GO" id="GO:0005737">
    <property type="term" value="C:cytoplasm"/>
    <property type="evidence" value="ECO:0007669"/>
    <property type="project" value="UniProtKB-SubCell"/>
</dbReference>
<comment type="caution">
    <text evidence="7">The sequence shown here is derived from an EMBL/GenBank/DDBJ whole genome shotgun (WGS) entry which is preliminary data.</text>
</comment>
<evidence type="ECO:0000256" key="5">
    <source>
        <dbReference type="HAMAP-Rule" id="MF_00821"/>
    </source>
</evidence>
<keyword evidence="3 5" id="KW-0653">Protein transport</keyword>
<comment type="function">
    <text evidence="5">One of the proteins required for the normal export of preproteins out of the cell cytoplasm. It is a molecular chaperone that binds to a subset of precursor proteins, maintaining them in a translocation-competent state. It also specifically binds to its receptor SecA.</text>
</comment>
<dbReference type="PRINTS" id="PR01594">
    <property type="entry name" value="SECBCHAPRONE"/>
</dbReference>
<dbReference type="AlphaFoldDB" id="A0A9D2B0G4"/>
<feature type="compositionally biased region" description="Basic and acidic residues" evidence="6">
    <location>
        <begin position="165"/>
        <end position="186"/>
    </location>
</feature>
<organism evidence="7 8">
    <name type="scientific">Candidatus Anaerobiospirillum pullistercoris</name>
    <dbReference type="NCBI Taxonomy" id="2838452"/>
    <lineage>
        <taxon>Bacteria</taxon>
        <taxon>Pseudomonadati</taxon>
        <taxon>Pseudomonadota</taxon>
        <taxon>Gammaproteobacteria</taxon>
        <taxon>Aeromonadales</taxon>
        <taxon>Succinivibrionaceae</taxon>
        <taxon>Anaerobiospirillum</taxon>
    </lineage>
</organism>
<keyword evidence="5" id="KW-0143">Chaperone</keyword>
<reference evidence="7" key="2">
    <citation type="submission" date="2021-04" db="EMBL/GenBank/DDBJ databases">
        <authorList>
            <person name="Gilroy R."/>
        </authorList>
    </citation>
    <scope>NUCLEOTIDE SEQUENCE</scope>
    <source>
        <strain evidence="7">USASDec5-558</strain>
    </source>
</reference>
<dbReference type="NCBIfam" id="NF004393">
    <property type="entry name" value="PRK05751.1-4"/>
    <property type="match status" value="1"/>
</dbReference>
<dbReference type="InterPro" id="IPR035958">
    <property type="entry name" value="SecB-like_sf"/>
</dbReference>
<dbReference type="GO" id="GO:0051262">
    <property type="term" value="P:protein tetramerization"/>
    <property type="evidence" value="ECO:0007669"/>
    <property type="project" value="InterPro"/>
</dbReference>
<keyword evidence="5" id="KW-0963">Cytoplasm</keyword>
<dbReference type="GO" id="GO:0006457">
    <property type="term" value="P:protein folding"/>
    <property type="evidence" value="ECO:0007669"/>
    <property type="project" value="UniProtKB-UniRule"/>
</dbReference>
<evidence type="ECO:0000313" key="8">
    <source>
        <dbReference type="Proteomes" id="UP000886829"/>
    </source>
</evidence>
<dbReference type="GO" id="GO:0015031">
    <property type="term" value="P:protein transport"/>
    <property type="evidence" value="ECO:0007669"/>
    <property type="project" value="UniProtKB-UniRule"/>
</dbReference>
<comment type="subcellular location">
    <subcellularLocation>
        <location evidence="5">Cytoplasm</location>
    </subcellularLocation>
</comment>
<evidence type="ECO:0000256" key="2">
    <source>
        <dbReference type="ARBA" id="ARBA00022448"/>
    </source>
</evidence>
<dbReference type="InterPro" id="IPR003708">
    <property type="entry name" value="SecB"/>
</dbReference>
<dbReference type="Gene3D" id="3.10.420.10">
    <property type="entry name" value="SecB-like"/>
    <property type="match status" value="1"/>
</dbReference>
<evidence type="ECO:0000256" key="3">
    <source>
        <dbReference type="ARBA" id="ARBA00022927"/>
    </source>
</evidence>
<dbReference type="Pfam" id="PF02556">
    <property type="entry name" value="SecB"/>
    <property type="match status" value="1"/>
</dbReference>
<gene>
    <name evidence="5 7" type="primary">secB</name>
    <name evidence="7" type="ORF">H9850_04075</name>
</gene>
<comment type="similarity">
    <text evidence="1 5">Belongs to the SecB family.</text>
</comment>
<dbReference type="Proteomes" id="UP000886829">
    <property type="component" value="Unassembled WGS sequence"/>
</dbReference>
<dbReference type="GO" id="GO:0051082">
    <property type="term" value="F:unfolded protein binding"/>
    <property type="evidence" value="ECO:0007669"/>
    <property type="project" value="InterPro"/>
</dbReference>
<keyword evidence="2 5" id="KW-0813">Transport</keyword>
<name>A0A9D2B0G4_9GAMM</name>
<sequence length="186" mass="20595">MSENDQAKAPAQVASNRPLFDLIRVYAKDSSLETPHSPIVFQSQWKPELQVKFDTKTTKIAEDQYEVTLRITVSCNNEGKTAFICEVTQAGVFLLRNIPTEAGEFLLGGTAPNILFPYAREFISSLVSRATFPQLNLAPINFEALFRARKAQQEAQAQQTAAASNEEKSEPAAKEEGETKGKKSKK</sequence>
<feature type="region of interest" description="Disordered" evidence="6">
    <location>
        <begin position="153"/>
        <end position="186"/>
    </location>
</feature>
<accession>A0A9D2B0G4</accession>
<evidence type="ECO:0000256" key="4">
    <source>
        <dbReference type="ARBA" id="ARBA00023010"/>
    </source>
</evidence>
<evidence type="ECO:0000256" key="6">
    <source>
        <dbReference type="SAM" id="MobiDB-lite"/>
    </source>
</evidence>
<evidence type="ECO:0000313" key="7">
    <source>
        <dbReference type="EMBL" id="HIX56633.1"/>
    </source>
</evidence>
<dbReference type="NCBIfam" id="TIGR00809">
    <property type="entry name" value="secB"/>
    <property type="match status" value="1"/>
</dbReference>
<dbReference type="SUPFAM" id="SSF54611">
    <property type="entry name" value="SecB-like"/>
    <property type="match status" value="1"/>
</dbReference>